<dbReference type="AlphaFoldDB" id="A0A9J5ZKZ2"/>
<feature type="compositionally biased region" description="Basic and acidic residues" evidence="1">
    <location>
        <begin position="136"/>
        <end position="148"/>
    </location>
</feature>
<name>A0A9J5ZKZ2_SOLCO</name>
<dbReference type="OrthoDB" id="1306001at2759"/>
<dbReference type="Proteomes" id="UP000824120">
    <property type="component" value="Chromosome 4"/>
</dbReference>
<evidence type="ECO:0000256" key="1">
    <source>
        <dbReference type="SAM" id="MobiDB-lite"/>
    </source>
</evidence>
<reference evidence="2 3" key="1">
    <citation type="submission" date="2020-09" db="EMBL/GenBank/DDBJ databases">
        <title>De no assembly of potato wild relative species, Solanum commersonii.</title>
        <authorList>
            <person name="Cho K."/>
        </authorList>
    </citation>
    <scope>NUCLEOTIDE SEQUENCE [LARGE SCALE GENOMIC DNA]</scope>
    <source>
        <strain evidence="2">LZ3.2</strain>
        <tissue evidence="2">Leaf</tissue>
    </source>
</reference>
<accession>A0A9J5ZKZ2</accession>
<evidence type="ECO:0000313" key="2">
    <source>
        <dbReference type="EMBL" id="KAG5612802.1"/>
    </source>
</evidence>
<gene>
    <name evidence="2" type="ORF">H5410_024083</name>
</gene>
<comment type="caution">
    <text evidence="2">The sequence shown here is derived from an EMBL/GenBank/DDBJ whole genome shotgun (WGS) entry which is preliminary data.</text>
</comment>
<evidence type="ECO:0000313" key="3">
    <source>
        <dbReference type="Proteomes" id="UP000824120"/>
    </source>
</evidence>
<proteinExistence type="predicted"/>
<sequence>MSEATTDGFWNSHSWNLSFRRLLNDWEVDRVAEMLKIFEVFQGTRVDLISWNWKGEEIKIFTLRSAFSKLTGPYQVMEWSWKMRARVGTGPEWDHRTGMNRYRTGTGWFDRVVDRYRDEPDRNNRDGGSVPSRPTIYRDRTGTDRNGPERNGMG</sequence>
<dbReference type="EMBL" id="JACXVP010000004">
    <property type="protein sequence ID" value="KAG5612802.1"/>
    <property type="molecule type" value="Genomic_DNA"/>
</dbReference>
<protein>
    <submittedName>
        <fullName evidence="2">Uncharacterized protein</fullName>
    </submittedName>
</protein>
<keyword evidence="3" id="KW-1185">Reference proteome</keyword>
<organism evidence="2 3">
    <name type="scientific">Solanum commersonii</name>
    <name type="common">Commerson's wild potato</name>
    <name type="synonym">Commerson's nightshade</name>
    <dbReference type="NCBI Taxonomy" id="4109"/>
    <lineage>
        <taxon>Eukaryota</taxon>
        <taxon>Viridiplantae</taxon>
        <taxon>Streptophyta</taxon>
        <taxon>Embryophyta</taxon>
        <taxon>Tracheophyta</taxon>
        <taxon>Spermatophyta</taxon>
        <taxon>Magnoliopsida</taxon>
        <taxon>eudicotyledons</taxon>
        <taxon>Gunneridae</taxon>
        <taxon>Pentapetalae</taxon>
        <taxon>asterids</taxon>
        <taxon>lamiids</taxon>
        <taxon>Solanales</taxon>
        <taxon>Solanaceae</taxon>
        <taxon>Solanoideae</taxon>
        <taxon>Solaneae</taxon>
        <taxon>Solanum</taxon>
    </lineage>
</organism>
<feature type="region of interest" description="Disordered" evidence="1">
    <location>
        <begin position="119"/>
        <end position="154"/>
    </location>
</feature>